<dbReference type="Proteomes" id="UP000494165">
    <property type="component" value="Unassembled WGS sequence"/>
</dbReference>
<name>A0A8S1DFH7_9INSE</name>
<dbReference type="InterPro" id="IPR001304">
    <property type="entry name" value="C-type_lectin-like"/>
</dbReference>
<evidence type="ECO:0000259" key="1">
    <source>
        <dbReference type="PROSITE" id="PS50041"/>
    </source>
</evidence>
<gene>
    <name evidence="2" type="ORF">CLODIP_2_CD10246</name>
</gene>
<reference evidence="2 3" key="1">
    <citation type="submission" date="2020-04" db="EMBL/GenBank/DDBJ databases">
        <authorList>
            <person name="Alioto T."/>
            <person name="Alioto T."/>
            <person name="Gomez Garrido J."/>
        </authorList>
    </citation>
    <scope>NUCLEOTIDE SEQUENCE [LARGE SCALE GENOMIC DNA]</scope>
</reference>
<protein>
    <recommendedName>
        <fullName evidence="1">C-type lectin domain-containing protein</fullName>
    </recommendedName>
</protein>
<dbReference type="PANTHER" id="PTHR21525">
    <property type="entry name" value="MOTILE SPERM PROTEIN"/>
    <property type="match status" value="1"/>
</dbReference>
<dbReference type="Gene3D" id="3.10.100.10">
    <property type="entry name" value="Mannose-Binding Protein A, subunit A"/>
    <property type="match status" value="1"/>
</dbReference>
<sequence>MNDSSKTLTRGYVNIDGKEYYVEYGIQTRADSIFMCEFRNMKLISFDEPNQYQSVSNWLISTGSEFDYFWTSGIKREGSTTWTWESTGQTISDFIWGFNQPTITSGIQTFLCFRPSDGGWDDVDSPDYYLVRDYLTAVIQSNRTLEMTSNSDNGKRSVENFFDCLTGGNTPKKPFIDSSEKRDGSSPLDLLNGFLSGIAGAKHIPSKYVLLTAEQLSRSRTTTFGILSGGQWLLRLDNAHRSTPFSHVNINPKLTSIPDPHLPLPAGVTTLGAGATKICNVVGKVALPIALTVDTVRVGCAIGKDIKQGDTHCHQTVKTVSSTASSWAGGFGGAFAGNSVGSLVGGGIGALFGGVGAAPGAAIGALVGSLVGGVSGGIGAGIAAEAVVNVLTDVHGIVRITNRGHIVMTSSFPPETNAHKNEWLQVVQSVVQTALENRQMCVITYQPPEEIFTENYCDLLEPQDVESELGLFISKAIVTKSLVEKACDSLHFFCSFLAFLDCDFMLSKLEKLIGSTGDKMSGIAYELICMNSDGSALYWINPHNGAEQAANLLAQNLKSFLRVKKNS</sequence>
<dbReference type="EMBL" id="CADEPI010000168">
    <property type="protein sequence ID" value="CAB3378572.1"/>
    <property type="molecule type" value="Genomic_DNA"/>
</dbReference>
<organism evidence="2 3">
    <name type="scientific">Cloeon dipterum</name>
    <dbReference type="NCBI Taxonomy" id="197152"/>
    <lineage>
        <taxon>Eukaryota</taxon>
        <taxon>Metazoa</taxon>
        <taxon>Ecdysozoa</taxon>
        <taxon>Arthropoda</taxon>
        <taxon>Hexapoda</taxon>
        <taxon>Insecta</taxon>
        <taxon>Pterygota</taxon>
        <taxon>Palaeoptera</taxon>
        <taxon>Ephemeroptera</taxon>
        <taxon>Pisciforma</taxon>
        <taxon>Baetidae</taxon>
        <taxon>Cloeon</taxon>
    </lineage>
</organism>
<dbReference type="PROSITE" id="PS50041">
    <property type="entry name" value="C_TYPE_LECTIN_2"/>
    <property type="match status" value="1"/>
</dbReference>
<evidence type="ECO:0000313" key="3">
    <source>
        <dbReference type="Proteomes" id="UP000494165"/>
    </source>
</evidence>
<dbReference type="InterPro" id="IPR016186">
    <property type="entry name" value="C-type_lectin-like/link_sf"/>
</dbReference>
<dbReference type="CDD" id="cd00037">
    <property type="entry name" value="CLECT"/>
    <property type="match status" value="1"/>
</dbReference>
<proteinExistence type="predicted"/>
<dbReference type="OrthoDB" id="5870415at2759"/>
<evidence type="ECO:0000313" key="2">
    <source>
        <dbReference type="EMBL" id="CAB3378572.1"/>
    </source>
</evidence>
<dbReference type="InterPro" id="IPR016187">
    <property type="entry name" value="CTDL_fold"/>
</dbReference>
<feature type="domain" description="C-type lectin" evidence="1">
    <location>
        <begin position="15"/>
        <end position="122"/>
    </location>
</feature>
<dbReference type="PANTHER" id="PTHR21525:SF9">
    <property type="entry name" value="CHANNEL_COLICIN DOMAIN-CONTAINING PROTEIN"/>
    <property type="match status" value="1"/>
</dbReference>
<comment type="caution">
    <text evidence="2">The sequence shown here is derived from an EMBL/GenBank/DDBJ whole genome shotgun (WGS) entry which is preliminary data.</text>
</comment>
<keyword evidence="3" id="KW-1185">Reference proteome</keyword>
<dbReference type="SUPFAM" id="SSF56436">
    <property type="entry name" value="C-type lectin-like"/>
    <property type="match status" value="1"/>
</dbReference>
<accession>A0A8S1DFH7</accession>
<dbReference type="AlphaFoldDB" id="A0A8S1DFH7"/>